<keyword evidence="1" id="KW-0677">Repeat</keyword>
<accession>A0A7J7LTL5</accession>
<feature type="domain" description="K Homology" evidence="4">
    <location>
        <begin position="577"/>
        <end position="647"/>
    </location>
</feature>
<dbReference type="GO" id="GO:0003723">
    <property type="term" value="F:RNA binding"/>
    <property type="evidence" value="ECO:0007669"/>
    <property type="project" value="UniProtKB-UniRule"/>
</dbReference>
<dbReference type="InterPro" id="IPR036612">
    <property type="entry name" value="KH_dom_type_1_sf"/>
</dbReference>
<dbReference type="Gene3D" id="3.30.1370.10">
    <property type="entry name" value="K Homology domain, type 1"/>
    <property type="match status" value="3"/>
</dbReference>
<dbReference type="PROSITE" id="PS50084">
    <property type="entry name" value="KH_TYPE_1"/>
    <property type="match status" value="4"/>
</dbReference>
<organism evidence="5 6">
    <name type="scientific">Kingdonia uniflora</name>
    <dbReference type="NCBI Taxonomy" id="39325"/>
    <lineage>
        <taxon>Eukaryota</taxon>
        <taxon>Viridiplantae</taxon>
        <taxon>Streptophyta</taxon>
        <taxon>Embryophyta</taxon>
        <taxon>Tracheophyta</taxon>
        <taxon>Spermatophyta</taxon>
        <taxon>Magnoliopsida</taxon>
        <taxon>Ranunculales</taxon>
        <taxon>Circaeasteraceae</taxon>
        <taxon>Kingdonia</taxon>
    </lineage>
</organism>
<reference evidence="5 6" key="1">
    <citation type="journal article" date="2020" name="IScience">
        <title>Genome Sequencing of the Endangered Kingdonia uniflora (Circaeasteraceae, Ranunculales) Reveals Potential Mechanisms of Evolutionary Specialization.</title>
        <authorList>
            <person name="Sun Y."/>
            <person name="Deng T."/>
            <person name="Zhang A."/>
            <person name="Moore M.J."/>
            <person name="Landis J.B."/>
            <person name="Lin N."/>
            <person name="Zhang H."/>
            <person name="Zhang X."/>
            <person name="Huang J."/>
            <person name="Zhang X."/>
            <person name="Sun H."/>
            <person name="Wang H."/>
        </authorList>
    </citation>
    <scope>NUCLEOTIDE SEQUENCE [LARGE SCALE GENOMIC DNA]</scope>
    <source>
        <strain evidence="5">TB1705</strain>
        <tissue evidence="5">Leaf</tissue>
    </source>
</reference>
<evidence type="ECO:0000313" key="5">
    <source>
        <dbReference type="EMBL" id="KAF6146011.1"/>
    </source>
</evidence>
<dbReference type="SMART" id="SM00322">
    <property type="entry name" value="KH"/>
    <property type="match status" value="5"/>
</dbReference>
<gene>
    <name evidence="5" type="ORF">GIB67_033370</name>
</gene>
<feature type="region of interest" description="Disordered" evidence="3">
    <location>
        <begin position="485"/>
        <end position="504"/>
    </location>
</feature>
<feature type="domain" description="K Homology" evidence="4">
    <location>
        <begin position="402"/>
        <end position="475"/>
    </location>
</feature>
<dbReference type="CDD" id="cd22459">
    <property type="entry name" value="KH-I_PEPPER_rpt1_like"/>
    <property type="match status" value="1"/>
</dbReference>
<dbReference type="Pfam" id="PF00013">
    <property type="entry name" value="KH_1"/>
    <property type="match status" value="4"/>
</dbReference>
<feature type="compositionally biased region" description="Polar residues" evidence="3">
    <location>
        <begin position="491"/>
        <end position="504"/>
    </location>
</feature>
<keyword evidence="2" id="KW-0694">RNA-binding</keyword>
<keyword evidence="6" id="KW-1185">Reference proteome</keyword>
<evidence type="ECO:0000256" key="1">
    <source>
        <dbReference type="ARBA" id="ARBA00022737"/>
    </source>
</evidence>
<feature type="domain" description="K Homology" evidence="4">
    <location>
        <begin position="318"/>
        <end position="391"/>
    </location>
</feature>
<dbReference type="EMBL" id="JACGCM010002017">
    <property type="protein sequence ID" value="KAF6146011.1"/>
    <property type="molecule type" value="Genomic_DNA"/>
</dbReference>
<dbReference type="PANTHER" id="PTHR10288">
    <property type="entry name" value="KH DOMAIN CONTAINING RNA BINDING PROTEIN"/>
    <property type="match status" value="1"/>
</dbReference>
<dbReference type="InterPro" id="IPR004088">
    <property type="entry name" value="KH_dom_type_1"/>
</dbReference>
<evidence type="ECO:0000259" key="4">
    <source>
        <dbReference type="SMART" id="SM00322"/>
    </source>
</evidence>
<evidence type="ECO:0000256" key="2">
    <source>
        <dbReference type="PROSITE-ProRule" id="PRU00117"/>
    </source>
</evidence>
<protein>
    <recommendedName>
        <fullName evidence="4">K Homology domain-containing protein</fullName>
    </recommendedName>
</protein>
<feature type="domain" description="K Homology" evidence="4">
    <location>
        <begin position="68"/>
        <end position="149"/>
    </location>
</feature>
<dbReference type="Gene3D" id="3.30.310.210">
    <property type="match status" value="1"/>
</dbReference>
<evidence type="ECO:0000313" key="6">
    <source>
        <dbReference type="Proteomes" id="UP000541444"/>
    </source>
</evidence>
<evidence type="ECO:0000256" key="3">
    <source>
        <dbReference type="SAM" id="MobiDB-lite"/>
    </source>
</evidence>
<sequence>MERSRQKRSFYDFDAQNEVFRTKPKYHHHYKNTHYDNNGGNPNGHHRRDEGAFRSFKKQLRESSASMVLTHYRILCHDAKAGGVIGKSGSIIKRIRRETGAWINVHHLVSDDEERIIEISDKRIRDPNGRLPEYSPAQEALLMVHERMIEKDNVFKFEFSDDDDYDPRDGGRGGGNVSTRLVVAKPNVGSLLGKGGKIIEKMRLVTKTQIRILPRDRNLPRCVSMSDEVVQVVGDSHAVKQAVEIIASLVRESQFRDRSHFNGRSRSPEEDFLPDDDFSPRLKYMSRQSSMDGPASGPRLRAGLKDIRSDDHEQTHDKEIVFRILCPRNMVDKVMGETDGIMELLQGYLGVEVQITEMEPGSDEQIITISSDEGPDDDLFPAQEALLHIQSQIVDLGPDKENIITTRLLVPSSEIECLEGRDGSLSELTTLTGANIKILSSEELSLVTSGDGLVQIVGEVGAARNALVEVTERLRSHLYREIPFRKDSPKPSISGSKQSQSKLNSMVGSPDEILICDGYPLSDFPVVCRPDVQKATAILPLKDAGASGDKLEARKESDIHEDAVSGLNSRLSVPLVTKSTLEVVIPKHAISKLIMRSGSKLAQISELSGASVNLMGDAPEVIEKVIQISGTPDQTQKAQSLLQGFILSRLA</sequence>
<proteinExistence type="predicted"/>
<dbReference type="Proteomes" id="UP000541444">
    <property type="component" value="Unassembled WGS sequence"/>
</dbReference>
<dbReference type="CDD" id="cd22460">
    <property type="entry name" value="KH-I_PEPPER_rpt2_like"/>
    <property type="match status" value="1"/>
</dbReference>
<name>A0A7J7LTL5_9MAGN</name>
<dbReference type="InterPro" id="IPR004087">
    <property type="entry name" value="KH_dom"/>
</dbReference>
<dbReference type="SUPFAM" id="SSF54791">
    <property type="entry name" value="Eukaryotic type KH-domain (KH-domain type I)"/>
    <property type="match status" value="5"/>
</dbReference>
<dbReference type="AlphaFoldDB" id="A0A7J7LTL5"/>
<comment type="caution">
    <text evidence="5">The sequence shown here is derived from an EMBL/GenBank/DDBJ whole genome shotgun (WGS) entry which is preliminary data.</text>
</comment>
<feature type="domain" description="K Homology" evidence="4">
    <location>
        <begin position="175"/>
        <end position="251"/>
    </location>
</feature>
<dbReference type="OrthoDB" id="442947at2759"/>